<dbReference type="EMBL" id="BATM01000005">
    <property type="protein sequence ID" value="GAD78628.1"/>
    <property type="molecule type" value="Genomic_DNA"/>
</dbReference>
<evidence type="ECO:0000313" key="3">
    <source>
        <dbReference type="Proteomes" id="UP000016562"/>
    </source>
</evidence>
<dbReference type="Proteomes" id="UP000016562">
    <property type="component" value="Unassembled WGS sequence"/>
</dbReference>
<name>U3CK73_9VIBR</name>
<dbReference type="RefSeq" id="WP_021712351.1">
    <property type="nucleotide sequence ID" value="NZ_BATM01000005.1"/>
</dbReference>
<reference evidence="2 3" key="1">
    <citation type="submission" date="2013-09" db="EMBL/GenBank/DDBJ databases">
        <title>Whole genome shotgun sequence of Vibrio ezurae NBRC 102218.</title>
        <authorList>
            <person name="Yoshida I."/>
            <person name="Hosoyama A."/>
            <person name="Numata M."/>
            <person name="Hashimoto M."/>
            <person name="Hosoyama Y."/>
            <person name="Tsuchikane K."/>
            <person name="Noguchi M."/>
            <person name="Hirakata S."/>
            <person name="Ichikawa N."/>
            <person name="Ohji S."/>
            <person name="Yamazoe A."/>
            <person name="Fujita N."/>
        </authorList>
    </citation>
    <scope>NUCLEOTIDE SEQUENCE [LARGE SCALE GENOMIC DNA]</scope>
    <source>
        <strain evidence="2 3">NBRC 102218</strain>
    </source>
</reference>
<evidence type="ECO:0000256" key="1">
    <source>
        <dbReference type="SAM" id="SignalP"/>
    </source>
</evidence>
<sequence length="156" mass="17406">MKKIILLPALATIALSGCTSPAVQAQNAFARDLAEITNVKQAADILGMPTGKRTLLGKDVYTWQSSRNSQAIKFGFNDFGNLRPESQIINVRCKVELITVENSLDVESRTYDGSVDGCQTYISLLNNFYYSNHPAEDPRKDLATYTDDDFDPDFDW</sequence>
<protein>
    <recommendedName>
        <fullName evidence="4">Lipoprotein SmpA/OmlA domain-containing protein</fullName>
    </recommendedName>
</protein>
<dbReference type="OrthoDB" id="9883185at2"/>
<dbReference type="eggNOG" id="ENOG5031P5C">
    <property type="taxonomic scope" value="Bacteria"/>
</dbReference>
<gene>
    <name evidence="2" type="ORF">VEZ01S_05_00150</name>
</gene>
<evidence type="ECO:0008006" key="4">
    <source>
        <dbReference type="Google" id="ProtNLM"/>
    </source>
</evidence>
<comment type="caution">
    <text evidence="2">The sequence shown here is derived from an EMBL/GenBank/DDBJ whole genome shotgun (WGS) entry which is preliminary data.</text>
</comment>
<organism evidence="2 3">
    <name type="scientific">Vibrio ezurae NBRC 102218</name>
    <dbReference type="NCBI Taxonomy" id="1219080"/>
    <lineage>
        <taxon>Bacteria</taxon>
        <taxon>Pseudomonadati</taxon>
        <taxon>Pseudomonadota</taxon>
        <taxon>Gammaproteobacteria</taxon>
        <taxon>Vibrionales</taxon>
        <taxon>Vibrionaceae</taxon>
        <taxon>Vibrio</taxon>
    </lineage>
</organism>
<keyword evidence="1" id="KW-0732">Signal</keyword>
<proteinExistence type="predicted"/>
<feature type="signal peptide" evidence="1">
    <location>
        <begin position="1"/>
        <end position="25"/>
    </location>
</feature>
<dbReference type="PROSITE" id="PS51257">
    <property type="entry name" value="PROKAR_LIPOPROTEIN"/>
    <property type="match status" value="1"/>
</dbReference>
<dbReference type="AlphaFoldDB" id="U3CK73"/>
<accession>U3CK73</accession>
<evidence type="ECO:0000313" key="2">
    <source>
        <dbReference type="EMBL" id="GAD78628.1"/>
    </source>
</evidence>
<feature type="chain" id="PRO_5004639418" description="Lipoprotein SmpA/OmlA domain-containing protein" evidence="1">
    <location>
        <begin position="26"/>
        <end position="156"/>
    </location>
</feature>
<keyword evidence="3" id="KW-1185">Reference proteome</keyword>